<feature type="region of interest" description="Disordered" evidence="1">
    <location>
        <begin position="245"/>
        <end position="289"/>
    </location>
</feature>
<name>A0A9J6F512_RHIMP</name>
<evidence type="ECO:0000313" key="3">
    <source>
        <dbReference type="Proteomes" id="UP000821866"/>
    </source>
</evidence>
<reference evidence="2" key="1">
    <citation type="journal article" date="2020" name="Cell">
        <title>Large-Scale Comparative Analyses of Tick Genomes Elucidate Their Genetic Diversity and Vector Capacities.</title>
        <authorList>
            <consortium name="Tick Genome and Microbiome Consortium (TIGMIC)"/>
            <person name="Jia N."/>
            <person name="Wang J."/>
            <person name="Shi W."/>
            <person name="Du L."/>
            <person name="Sun Y."/>
            <person name="Zhan W."/>
            <person name="Jiang J.F."/>
            <person name="Wang Q."/>
            <person name="Zhang B."/>
            <person name="Ji P."/>
            <person name="Bell-Sakyi L."/>
            <person name="Cui X.M."/>
            <person name="Yuan T.T."/>
            <person name="Jiang B.G."/>
            <person name="Yang W.F."/>
            <person name="Lam T.T."/>
            <person name="Chang Q.C."/>
            <person name="Ding S.J."/>
            <person name="Wang X.J."/>
            <person name="Zhu J.G."/>
            <person name="Ruan X.D."/>
            <person name="Zhao L."/>
            <person name="Wei J.T."/>
            <person name="Ye R.Z."/>
            <person name="Que T.C."/>
            <person name="Du C.H."/>
            <person name="Zhou Y.H."/>
            <person name="Cheng J.X."/>
            <person name="Dai P.F."/>
            <person name="Guo W.B."/>
            <person name="Han X.H."/>
            <person name="Huang E.J."/>
            <person name="Li L.F."/>
            <person name="Wei W."/>
            <person name="Gao Y.C."/>
            <person name="Liu J.Z."/>
            <person name="Shao H.Z."/>
            <person name="Wang X."/>
            <person name="Wang C.C."/>
            <person name="Yang T.C."/>
            <person name="Huo Q.B."/>
            <person name="Li W."/>
            <person name="Chen H.Y."/>
            <person name="Chen S.E."/>
            <person name="Zhou L.G."/>
            <person name="Ni X.B."/>
            <person name="Tian J.H."/>
            <person name="Sheng Y."/>
            <person name="Liu T."/>
            <person name="Pan Y.S."/>
            <person name="Xia L.Y."/>
            <person name="Li J."/>
            <person name="Zhao F."/>
            <person name="Cao W.C."/>
        </authorList>
    </citation>
    <scope>NUCLEOTIDE SEQUENCE</scope>
    <source>
        <strain evidence="2">Rmic-2018</strain>
    </source>
</reference>
<feature type="compositionally biased region" description="Basic and acidic residues" evidence="1">
    <location>
        <begin position="53"/>
        <end position="72"/>
    </location>
</feature>
<evidence type="ECO:0000256" key="1">
    <source>
        <dbReference type="SAM" id="MobiDB-lite"/>
    </source>
</evidence>
<keyword evidence="3" id="KW-1185">Reference proteome</keyword>
<dbReference type="AlphaFoldDB" id="A0A9J6F512"/>
<gene>
    <name evidence="2" type="ORF">HPB51_013852</name>
</gene>
<proteinExistence type="predicted"/>
<feature type="compositionally biased region" description="Basic and acidic residues" evidence="1">
    <location>
        <begin position="323"/>
        <end position="342"/>
    </location>
</feature>
<dbReference type="EMBL" id="JABSTU010000001">
    <property type="protein sequence ID" value="KAH8041192.1"/>
    <property type="molecule type" value="Genomic_DNA"/>
</dbReference>
<evidence type="ECO:0000313" key="2">
    <source>
        <dbReference type="EMBL" id="KAH8041192.1"/>
    </source>
</evidence>
<protein>
    <submittedName>
        <fullName evidence="2">Uncharacterized protein</fullName>
    </submittedName>
</protein>
<organism evidence="2 3">
    <name type="scientific">Rhipicephalus microplus</name>
    <name type="common">Cattle tick</name>
    <name type="synonym">Boophilus microplus</name>
    <dbReference type="NCBI Taxonomy" id="6941"/>
    <lineage>
        <taxon>Eukaryota</taxon>
        <taxon>Metazoa</taxon>
        <taxon>Ecdysozoa</taxon>
        <taxon>Arthropoda</taxon>
        <taxon>Chelicerata</taxon>
        <taxon>Arachnida</taxon>
        <taxon>Acari</taxon>
        <taxon>Parasitiformes</taxon>
        <taxon>Ixodida</taxon>
        <taxon>Ixodoidea</taxon>
        <taxon>Ixodidae</taxon>
        <taxon>Rhipicephalinae</taxon>
        <taxon>Rhipicephalus</taxon>
        <taxon>Boophilus</taxon>
    </lineage>
</organism>
<feature type="compositionally biased region" description="Polar residues" evidence="1">
    <location>
        <begin position="245"/>
        <end position="257"/>
    </location>
</feature>
<feature type="region of interest" description="Disordered" evidence="1">
    <location>
        <begin position="323"/>
        <end position="414"/>
    </location>
</feature>
<feature type="compositionally biased region" description="Basic residues" evidence="1">
    <location>
        <begin position="401"/>
        <end position="414"/>
    </location>
</feature>
<comment type="caution">
    <text evidence="2">The sequence shown here is derived from an EMBL/GenBank/DDBJ whole genome shotgun (WGS) entry which is preliminary data.</text>
</comment>
<feature type="compositionally biased region" description="Basic and acidic residues" evidence="1">
    <location>
        <begin position="357"/>
        <end position="375"/>
    </location>
</feature>
<reference evidence="2" key="2">
    <citation type="submission" date="2021-09" db="EMBL/GenBank/DDBJ databases">
        <authorList>
            <person name="Jia N."/>
            <person name="Wang J."/>
            <person name="Shi W."/>
            <person name="Du L."/>
            <person name="Sun Y."/>
            <person name="Zhan W."/>
            <person name="Jiang J."/>
            <person name="Wang Q."/>
            <person name="Zhang B."/>
            <person name="Ji P."/>
            <person name="Sakyi L.B."/>
            <person name="Cui X."/>
            <person name="Yuan T."/>
            <person name="Jiang B."/>
            <person name="Yang W."/>
            <person name="Lam T.T.-Y."/>
            <person name="Chang Q."/>
            <person name="Ding S."/>
            <person name="Wang X."/>
            <person name="Zhu J."/>
            <person name="Ruan X."/>
            <person name="Zhao L."/>
            <person name="Wei J."/>
            <person name="Que T."/>
            <person name="Du C."/>
            <person name="Cheng J."/>
            <person name="Dai P."/>
            <person name="Han X."/>
            <person name="Huang E."/>
            <person name="Gao Y."/>
            <person name="Liu J."/>
            <person name="Shao H."/>
            <person name="Ye R."/>
            <person name="Li L."/>
            <person name="Wei W."/>
            <person name="Wang X."/>
            <person name="Wang C."/>
            <person name="Huo Q."/>
            <person name="Li W."/>
            <person name="Guo W."/>
            <person name="Chen H."/>
            <person name="Chen S."/>
            <person name="Zhou L."/>
            <person name="Zhou L."/>
            <person name="Ni X."/>
            <person name="Tian J."/>
            <person name="Zhou Y."/>
            <person name="Sheng Y."/>
            <person name="Liu T."/>
            <person name="Pan Y."/>
            <person name="Xia L."/>
            <person name="Li J."/>
            <person name="Zhao F."/>
            <person name="Cao W."/>
        </authorList>
    </citation>
    <scope>NUCLEOTIDE SEQUENCE</scope>
    <source>
        <strain evidence="2">Rmic-2018</strain>
        <tissue evidence="2">Larvae</tissue>
    </source>
</reference>
<feature type="compositionally biased region" description="Basic and acidic residues" evidence="1">
    <location>
        <begin position="259"/>
        <end position="278"/>
    </location>
</feature>
<accession>A0A9J6F512</accession>
<dbReference type="Proteomes" id="UP000821866">
    <property type="component" value="Chromosome 1"/>
</dbReference>
<sequence>MHPRMPVGASPTCKYKRRPTEALSAVVRVCPFFRWMHAEAIGGSGRGPASTDQSREPRAERKLRKIEQREAGPARSNASTQIVGITVTVQGRWNHLSFPDKVNEYILCGAAPQLLTTGTQAEEGPPRAPKGRAASCLLENADTREPLAQRVPAVPSYAIKPRRRKNAEVCTRRNPPRRCFPRKGVTFDGGPLRVHRAHGRVGGVEPVFNYGVVISVSATRCVVRSAYVITRIVWYTFSNKEGGSELTHNNAASLSVATENREKKEDKNKTTETEEGSTRETPPNGRTADYLRYLAQLSTRVLETAEEKKMSAEIAQQLREAPRAYTDRHAEKRSRSFLESRESAFPLNLPPQSFIRGSDDRASDNENSRDTHETTPRVAFRIKRSGKGNAHSRAGTVKKLQQGKRPYKKASHLR</sequence>
<feature type="region of interest" description="Disordered" evidence="1">
    <location>
        <begin position="41"/>
        <end position="78"/>
    </location>
</feature>